<keyword evidence="4" id="KW-1185">Reference proteome</keyword>
<dbReference type="RefSeq" id="XP_016611137.1">
    <property type="nucleotide sequence ID" value="XM_016750461.1"/>
</dbReference>
<dbReference type="VEuPathDB" id="FungiDB:SPPG_02162"/>
<accession>A0A0L0HPZ5</accession>
<proteinExistence type="predicted"/>
<evidence type="ECO:0000256" key="2">
    <source>
        <dbReference type="SAM" id="MobiDB-lite"/>
    </source>
</evidence>
<organism evidence="3 4">
    <name type="scientific">Spizellomyces punctatus (strain DAOM BR117)</name>
    <dbReference type="NCBI Taxonomy" id="645134"/>
    <lineage>
        <taxon>Eukaryota</taxon>
        <taxon>Fungi</taxon>
        <taxon>Fungi incertae sedis</taxon>
        <taxon>Chytridiomycota</taxon>
        <taxon>Chytridiomycota incertae sedis</taxon>
        <taxon>Chytridiomycetes</taxon>
        <taxon>Spizellomycetales</taxon>
        <taxon>Spizellomycetaceae</taxon>
        <taxon>Spizellomyces</taxon>
    </lineage>
</organism>
<dbReference type="STRING" id="645134.A0A0L0HPZ5"/>
<feature type="compositionally biased region" description="Low complexity" evidence="2">
    <location>
        <begin position="40"/>
        <end position="53"/>
    </location>
</feature>
<dbReference type="InParanoid" id="A0A0L0HPZ5"/>
<dbReference type="EMBL" id="KQ257452">
    <property type="protein sequence ID" value="KND03098.1"/>
    <property type="molecule type" value="Genomic_DNA"/>
</dbReference>
<evidence type="ECO:0000256" key="1">
    <source>
        <dbReference type="SAM" id="Coils"/>
    </source>
</evidence>
<feature type="region of interest" description="Disordered" evidence="2">
    <location>
        <begin position="167"/>
        <end position="199"/>
    </location>
</feature>
<feature type="region of interest" description="Disordered" evidence="2">
    <location>
        <begin position="1"/>
        <end position="69"/>
    </location>
</feature>
<evidence type="ECO:0000313" key="4">
    <source>
        <dbReference type="Proteomes" id="UP000053201"/>
    </source>
</evidence>
<feature type="compositionally biased region" description="Basic and acidic residues" evidence="2">
    <location>
        <begin position="10"/>
        <end position="25"/>
    </location>
</feature>
<evidence type="ECO:0000313" key="3">
    <source>
        <dbReference type="EMBL" id="KND03098.1"/>
    </source>
</evidence>
<sequence length="456" mass="50567">MMTDGSFSMESERSASHMRADKRPGVLDPLKMRSTKHRTSYSSASSSSSTTSSVEHHLHESAETDAGGECDFGESMLPSCISPALYPAEHYTSLTTLNRSLTQSVLRFDQLTTSYINLRNQLRNILDSVEEQERQYEAYIEEIGQLRFERKFLREVVELSSFRERKQSNASDKSINSTGANKRWSSPMNTDNGDGWGKNARRWTVGGAHSLGACGAFHSLPTSPRLSITSSTFLPHVDDENRVTVDDLASRKIQREAFAAMLQTIRETFLVGAGFASTIGPFQGLEVDSDETDRSSCRSPCSSPGTPVTLLNPSVPSSPSHIRPTPLPSYPSNEKHVETIHARISHLTNLIGQLAPSVEALRESLEDVIAGPALAYRAWVREAEIEREMLRVECEGLREAREGSKKVVDMRGVSEASVGLISSALESLWVEQGDDDHEEWESESVYWSCDEGDDER</sequence>
<feature type="compositionally biased region" description="Polar residues" evidence="2">
    <location>
        <begin position="305"/>
        <end position="320"/>
    </location>
</feature>
<protein>
    <submittedName>
        <fullName evidence="3">Uncharacterized protein</fullName>
    </submittedName>
</protein>
<feature type="region of interest" description="Disordered" evidence="2">
    <location>
        <begin position="436"/>
        <end position="456"/>
    </location>
</feature>
<feature type="coiled-coil region" evidence="1">
    <location>
        <begin position="115"/>
        <end position="149"/>
    </location>
</feature>
<feature type="region of interest" description="Disordered" evidence="2">
    <location>
        <begin position="286"/>
        <end position="333"/>
    </location>
</feature>
<dbReference type="GeneID" id="27685771"/>
<gene>
    <name evidence="3" type="ORF">SPPG_02162</name>
</gene>
<dbReference type="AlphaFoldDB" id="A0A0L0HPZ5"/>
<dbReference type="OrthoDB" id="2122460at2759"/>
<keyword evidence="1" id="KW-0175">Coiled coil</keyword>
<reference evidence="3 4" key="1">
    <citation type="submission" date="2009-08" db="EMBL/GenBank/DDBJ databases">
        <title>The Genome Sequence of Spizellomyces punctatus strain DAOM BR117.</title>
        <authorList>
            <consortium name="The Broad Institute Genome Sequencing Platform"/>
            <person name="Russ C."/>
            <person name="Cuomo C."/>
            <person name="Shea T."/>
            <person name="Young S.K."/>
            <person name="Zeng Q."/>
            <person name="Koehrsen M."/>
            <person name="Haas B."/>
            <person name="Borodovsky M."/>
            <person name="Guigo R."/>
            <person name="Alvarado L."/>
            <person name="Berlin A."/>
            <person name="Bochicchio J."/>
            <person name="Borenstein D."/>
            <person name="Chapman S."/>
            <person name="Chen Z."/>
            <person name="Engels R."/>
            <person name="Freedman E."/>
            <person name="Gellesch M."/>
            <person name="Goldberg J."/>
            <person name="Griggs A."/>
            <person name="Gujja S."/>
            <person name="Heiman D."/>
            <person name="Hepburn T."/>
            <person name="Howarth C."/>
            <person name="Jen D."/>
            <person name="Larson L."/>
            <person name="Lewis B."/>
            <person name="Mehta T."/>
            <person name="Park D."/>
            <person name="Pearson M."/>
            <person name="Roberts A."/>
            <person name="Saif S."/>
            <person name="Shenoy N."/>
            <person name="Sisk P."/>
            <person name="Stolte C."/>
            <person name="Sykes S."/>
            <person name="Thomson T."/>
            <person name="Walk T."/>
            <person name="White J."/>
            <person name="Yandava C."/>
            <person name="Burger G."/>
            <person name="Gray M.W."/>
            <person name="Holland P.W.H."/>
            <person name="King N."/>
            <person name="Lang F.B.F."/>
            <person name="Roger A.J."/>
            <person name="Ruiz-Trillo I."/>
            <person name="Lander E."/>
            <person name="Nusbaum C."/>
        </authorList>
    </citation>
    <scope>NUCLEOTIDE SEQUENCE [LARGE SCALE GENOMIC DNA]</scope>
    <source>
        <strain evidence="3 4">DAOM BR117</strain>
    </source>
</reference>
<name>A0A0L0HPZ5_SPIPD</name>
<dbReference type="Proteomes" id="UP000053201">
    <property type="component" value="Unassembled WGS sequence"/>
</dbReference>
<feature type="compositionally biased region" description="Polar residues" evidence="2">
    <location>
        <begin position="168"/>
        <end position="192"/>
    </location>
</feature>